<keyword evidence="2" id="KW-0548">Nucleotidyltransferase</keyword>
<evidence type="ECO:0000313" key="2">
    <source>
        <dbReference type="EMBL" id="GJT91766.1"/>
    </source>
</evidence>
<feature type="domain" description="Integrase catalytic" evidence="1">
    <location>
        <begin position="1"/>
        <end position="120"/>
    </location>
</feature>
<organism evidence="2 3">
    <name type="scientific">Tanacetum coccineum</name>
    <dbReference type="NCBI Taxonomy" id="301880"/>
    <lineage>
        <taxon>Eukaryota</taxon>
        <taxon>Viridiplantae</taxon>
        <taxon>Streptophyta</taxon>
        <taxon>Embryophyta</taxon>
        <taxon>Tracheophyta</taxon>
        <taxon>Spermatophyta</taxon>
        <taxon>Magnoliopsida</taxon>
        <taxon>eudicotyledons</taxon>
        <taxon>Gunneridae</taxon>
        <taxon>Pentapetalae</taxon>
        <taxon>asterids</taxon>
        <taxon>campanulids</taxon>
        <taxon>Asterales</taxon>
        <taxon>Asteraceae</taxon>
        <taxon>Asteroideae</taxon>
        <taxon>Anthemideae</taxon>
        <taxon>Anthemidinae</taxon>
        <taxon>Tanacetum</taxon>
    </lineage>
</organism>
<keyword evidence="3" id="KW-1185">Reference proteome</keyword>
<dbReference type="Gene3D" id="3.30.420.10">
    <property type="entry name" value="Ribonuclease H-like superfamily/Ribonuclease H"/>
    <property type="match status" value="1"/>
</dbReference>
<dbReference type="InterPro" id="IPR001584">
    <property type="entry name" value="Integrase_cat-core"/>
</dbReference>
<dbReference type="PROSITE" id="PS50994">
    <property type="entry name" value="INTEGRASE"/>
    <property type="match status" value="1"/>
</dbReference>
<proteinExistence type="predicted"/>
<dbReference type="GO" id="GO:0003964">
    <property type="term" value="F:RNA-directed DNA polymerase activity"/>
    <property type="evidence" value="ECO:0007669"/>
    <property type="project" value="UniProtKB-KW"/>
</dbReference>
<gene>
    <name evidence="2" type="ORF">Tco_1080611</name>
</gene>
<reference evidence="2" key="1">
    <citation type="journal article" date="2022" name="Int. J. Mol. Sci.">
        <title>Draft Genome of Tanacetum Coccineum: Genomic Comparison of Closely Related Tanacetum-Family Plants.</title>
        <authorList>
            <person name="Yamashiro T."/>
            <person name="Shiraishi A."/>
            <person name="Nakayama K."/>
            <person name="Satake H."/>
        </authorList>
    </citation>
    <scope>NUCLEOTIDE SEQUENCE</scope>
</reference>
<evidence type="ECO:0000259" key="1">
    <source>
        <dbReference type="PROSITE" id="PS50994"/>
    </source>
</evidence>
<keyword evidence="2" id="KW-0695">RNA-directed DNA polymerase</keyword>
<accession>A0ABQ5HWA9</accession>
<name>A0ABQ5HWA9_9ASTR</name>
<dbReference type="Proteomes" id="UP001151760">
    <property type="component" value="Unassembled WGS sequence"/>
</dbReference>
<dbReference type="EMBL" id="BQNB010020048">
    <property type="protein sequence ID" value="GJT91766.1"/>
    <property type="molecule type" value="Genomic_DNA"/>
</dbReference>
<protein>
    <submittedName>
        <fullName evidence="2">Reverse transcriptase domain-containing protein</fullName>
    </submittedName>
</protein>
<evidence type="ECO:0000313" key="3">
    <source>
        <dbReference type="Proteomes" id="UP001151760"/>
    </source>
</evidence>
<reference evidence="2" key="2">
    <citation type="submission" date="2022-01" db="EMBL/GenBank/DDBJ databases">
        <authorList>
            <person name="Yamashiro T."/>
            <person name="Shiraishi A."/>
            <person name="Satake H."/>
            <person name="Nakayama K."/>
        </authorList>
    </citation>
    <scope>NUCLEOTIDE SEQUENCE</scope>
</reference>
<comment type="caution">
    <text evidence="2">The sequence shown here is derived from an EMBL/GenBank/DDBJ whole genome shotgun (WGS) entry which is preliminary data.</text>
</comment>
<dbReference type="InterPro" id="IPR012337">
    <property type="entry name" value="RNaseH-like_sf"/>
</dbReference>
<dbReference type="InterPro" id="IPR036397">
    <property type="entry name" value="RNaseH_sf"/>
</dbReference>
<dbReference type="PANTHER" id="PTHR47266">
    <property type="entry name" value="ENDONUCLEASE-RELATED"/>
    <property type="match status" value="1"/>
</dbReference>
<keyword evidence="2" id="KW-0808">Transferase</keyword>
<dbReference type="InterPro" id="IPR052160">
    <property type="entry name" value="Gypsy_RT_Integrase-like"/>
</dbReference>
<dbReference type="SUPFAM" id="SSF53098">
    <property type="entry name" value="Ribonuclease H-like"/>
    <property type="match status" value="1"/>
</dbReference>
<sequence>MNVALASLLVGKLIIDIGARLKSASVGVNDLTRASVHSIKFLEVTSRNFGTSLDMSTAYHPQNDGQSERTIQTLEDMLRACVIDFGNGWVKHLPFVEFSYNNSYHASIKAAPFEALYGINSGSNCLLELEAGGISTHRRWRFEVGDKVNAQGSSLERGCLLANREINPSSVLSRNQIEITIDEVNVEAKPVTPLVKVRWNSKRGPEFTWEREDQFRKKYPHLFSKTGPSSSALLKP</sequence>